<accession>A0A8T0FIZ4</accession>
<name>A0A8T0FIZ4_ARGBR</name>
<reference evidence="2" key="2">
    <citation type="submission" date="2020-06" db="EMBL/GenBank/DDBJ databases">
        <authorList>
            <person name="Sheffer M."/>
        </authorList>
    </citation>
    <scope>NUCLEOTIDE SEQUENCE</scope>
</reference>
<evidence type="ECO:0000256" key="1">
    <source>
        <dbReference type="PROSITE-ProRule" id="PRU01011"/>
    </source>
</evidence>
<proteinExistence type="predicted"/>
<dbReference type="SMART" id="SM00120">
    <property type="entry name" value="HX"/>
    <property type="match status" value="1"/>
</dbReference>
<dbReference type="AlphaFoldDB" id="A0A8T0FIZ4"/>
<feature type="repeat" description="Hemopexin" evidence="1">
    <location>
        <begin position="41"/>
        <end position="91"/>
    </location>
</feature>
<protein>
    <submittedName>
        <fullName evidence="2">Matrix metalloproteinase-19 like protein</fullName>
    </submittedName>
</protein>
<evidence type="ECO:0000313" key="2">
    <source>
        <dbReference type="EMBL" id="KAF8790432.1"/>
    </source>
</evidence>
<organism evidence="2 3">
    <name type="scientific">Argiope bruennichi</name>
    <name type="common">Wasp spider</name>
    <name type="synonym">Aranea bruennichi</name>
    <dbReference type="NCBI Taxonomy" id="94029"/>
    <lineage>
        <taxon>Eukaryota</taxon>
        <taxon>Metazoa</taxon>
        <taxon>Ecdysozoa</taxon>
        <taxon>Arthropoda</taxon>
        <taxon>Chelicerata</taxon>
        <taxon>Arachnida</taxon>
        <taxon>Araneae</taxon>
        <taxon>Araneomorphae</taxon>
        <taxon>Entelegynae</taxon>
        <taxon>Araneoidea</taxon>
        <taxon>Araneidae</taxon>
        <taxon>Argiope</taxon>
    </lineage>
</organism>
<reference evidence="2" key="1">
    <citation type="journal article" date="2020" name="bioRxiv">
        <title>Chromosome-level reference genome of the European wasp spider Argiope bruennichi: a resource for studies on range expansion and evolutionary adaptation.</title>
        <authorList>
            <person name="Sheffer M.M."/>
            <person name="Hoppe A."/>
            <person name="Krehenwinkel H."/>
            <person name="Uhl G."/>
            <person name="Kuss A.W."/>
            <person name="Jensen L."/>
            <person name="Jensen C."/>
            <person name="Gillespie R.G."/>
            <person name="Hoff K.J."/>
            <person name="Prost S."/>
        </authorList>
    </citation>
    <scope>NUCLEOTIDE SEQUENCE</scope>
</reference>
<gene>
    <name evidence="2" type="ORF">HNY73_005454</name>
</gene>
<sequence length="128" mass="14846">MDSGYPKLLSRGFEGIPDMLDAAFVWSGNGKTYFFKGDKYWNNLDAAFQWENSRTYFFKGGQYYRFNDVNFQVDSGDPPFPRSTSIWWFDCQSVSHRRTPTETTPNSPWLALRDNNTVIRIDSDSGDI</sequence>
<dbReference type="InterPro" id="IPR018487">
    <property type="entry name" value="Hemopexin-like_repeat"/>
</dbReference>
<comment type="caution">
    <text evidence="2">The sequence shown here is derived from an EMBL/GenBank/DDBJ whole genome shotgun (WGS) entry which is preliminary data.</text>
</comment>
<evidence type="ECO:0000313" key="3">
    <source>
        <dbReference type="Proteomes" id="UP000807504"/>
    </source>
</evidence>
<dbReference type="Proteomes" id="UP000807504">
    <property type="component" value="Unassembled WGS sequence"/>
</dbReference>
<dbReference type="EMBL" id="JABXBU010000011">
    <property type="protein sequence ID" value="KAF8790432.1"/>
    <property type="molecule type" value="Genomic_DNA"/>
</dbReference>
<dbReference type="Gene3D" id="2.110.10.10">
    <property type="entry name" value="Hemopexin-like domain"/>
    <property type="match status" value="2"/>
</dbReference>
<dbReference type="InterPro" id="IPR036375">
    <property type="entry name" value="Hemopexin-like_dom_sf"/>
</dbReference>
<dbReference type="PROSITE" id="PS51642">
    <property type="entry name" value="HEMOPEXIN_2"/>
    <property type="match status" value="1"/>
</dbReference>
<keyword evidence="3" id="KW-1185">Reference proteome</keyword>
<dbReference type="SUPFAM" id="SSF50923">
    <property type="entry name" value="Hemopexin-like domain"/>
    <property type="match status" value="1"/>
</dbReference>
<dbReference type="Pfam" id="PF00045">
    <property type="entry name" value="Hemopexin"/>
    <property type="match status" value="2"/>
</dbReference>